<sequence length="3201" mass="371146">MGKSYSKEEPKIVVPNDTYNSPRNVLENIGKVIKDKATSVAKKHEHFLKGQLENASFCGAYCKWIGVPKYGFSDPCYLYHMRHTNLLHEKVKDRDPCDGRNQKRFDENEGFECSKSRIKGNENNSDGGSCAPPRRRHMCDKNLEALNERNTKNIHDLLGNVLVTAKYEGQSIVNNHPHKETSDVCTALARSFADIGDIVRGRDMFKRNDKVENGLKKVFDKIHDGMEDEVKNDYNPDGSGNYYKLREDWWTANRNQVWRALTCGAGEKDTYFTYSKDNTQLFSNPKCGHSNGGAPPTNLDYVPQFLRWFEEWAEEFCRKRNIKLKNVKDACRDEEKGKYCGRNGYDCTQINRKETLPRGSKCTDCWAKCKLYEIWLDNQQEEFKKQKEMYKKEINGTNVSQDSKNNNINNKYYKDFYDKLKDENYKTVDKFINLLNEGKYCKNQKTEEENIDFKRTGEEEGTFYRSKYCQVCPFCGVECSDNKCTPKQEIYPSCENNKSYVPPRDAEATIINVLYSGDEQGGIIKKLTEFCNDPTNYNGKNYENWQCHYKRNEDIKCHMTNLKQKVPKHRGVMTFDEFFDFWVRNLLMDTISWENELKNCINNKNTEKCNKECNENCKCFEKWVKQKDDEWKKVKKVFENQNGTMQTYYNKLKSHFDNYFFLVINKINKGEEKWKKFTDELRNKIDSSKAKKGTNDAQDSIKLLLDHENKNAGTCLQNNPSEPCSKAEPQKSDENTQPQDTPPNPCGASGTTTSLEQICKDMKRYIKENNEKKKRNTGCNKKVYNGWDCESDIHRTHKGACMPPRRQKLCIYKLTRDEETENLDQLKMSFIKSAALETYLAWENYKGNNNEDYTQLQNGVIPEGFKRIMFYTFGDFRDLFFGTDMSNHHYINTLKEKVNKVLSEKIPSKNKESLSEKIPSKNKESLSDIKYQWWGKNGEDIWKGMLCGLTYDIQNGKNDIIEKLHKKHNYPCDLEVFASKPQFLRWFIEWSDEFCTERKKLEDKVGTACKSDYEGCEKEKNNTDCADACKKYKEYIDKKKVEYTSQAGIYNREKIQHKEEYKDILNDDASEYLKENCLDDTCDYMQKVKETKDYWTNPHKTYKDENLQKKCSCPPPPCEIVDKTLGDKTSKSYAEGCRHKYKTRGLEGWDCGNNGGESGKGKEDGDLCIPPRRRRLFLKKLHDLKGDETQVQLREAFIKSAAVETFFSWHEFKKEKEKEIKEKKERDGNSVFLYGHEQIVNDSDHPQNKLNGGNIPDEFKRQMFYTFGDYRDICLGKYIGYDMNEVNQKISDVFLKSGKPTGVPNNQERNKFWNKYAKDIWEGMLCALSYNTETKEMDKEMREKLTKPANSNHNIYNKVTISGGPSGDTNVENFASRPTYFRWLEEWGEEFCRKQTHKLEQIKDDCHRDNGSRHCDDDGFDCTKMVPNKDKIFEDLHCQSCAISCKSYEVWINTKKREFEKQEQKYEKEKKNVEGKIYDNYDAFYKNLKEYHTLSHFIASLKDGPCNNNNEDGTIDFNNNKVTFKHAKLCVACPVVGVKCKEYNCSKHKEFQCQDETITEEHMKNIETNNEVDIFVIDKTVNNFPPDLHVCTDKDIFEGIKENQWSCGYLCDLDICKVKTVKGDKNVEQYIPMRVLFKRWVEHFLKDYNKINDKISYCMKNDEVSKCINGCKDKCECVDKWIDHKRKEWERVRDRYLKPFDQEKSQIYFNVKTFLERLLPQIDVQKAIQPSKDLNEFERSSECTGDTNSHKDILVCLLDKLKEKMDKCKKQHDKKKQDCSDETPKTPATDIILPLESFPPPFCNVPANPCGNKDATNVVGVEEVAEILHQEAKDTMVKNSVVHGKGESGNGKSCLVGDITLAKFKDGASPSHLNENQICNINISHSNDKRGSKDGGPCTGKDGRYQMFKVKDGWKSGDTINTPYDVFLPPRREHFCTSNLENLRTGNRGLNDSNLASHSLLGDVLLAAKFEAEFIKKRYKDQSGYKDKETMCRAMKYSFADLGDIIKGTDLWEKNSGEQTTQRNLVTIFGKIKEGLPKEIQGKYTDNDKYLELRKDWWEANRAKIWEAMQCSLKDVSTSEGDCKYNTRGVPFDDYIPQRLRWMTEWAEWYCKYQSKEYDTLQKACKECRSKGGKCMNGEDMCKKCTQACKEYAKNIKIWEDQWIKIKTKYETLYKEGQNVANGETGTPSSGASKDENDVVAFLSKLHDKNKENKIYSTASGYIHQEAKYLDCNTQTQFCKHKNGVTSTSRTDKDKEYAFREKPHDHDDKCDCTDKTAPPSKNPEVPPRPALPEFPPPQQDPCEIVKDHFLIYKNGNGENGINGCHPKGGEFKWKCDDDHFVEEDGACMPPRRQKLCIRDLTVLTKDSSENDMRKAFINCAAKEIHFSWKKYKYDKKNENPNGGKEQDADKIQNQLKYGNIPEEFKRQMFYTFGDYRDICLGTDISSDSNIKGISRKVKDILNSQNGKTHEQNITPESWWKSIEKEVWKGMLCILTNEIGDNQERKNKILQDPKYKDPPEVFAKRVQFLRWFVEWGDEYCQKRGELEKKVKQSCKDVNTGYKKKNNSSCAEACKEYKEYITNKKGEYNTQKDKFQSDKNQKKPGYNNISSEVASDYLKEKCLHKKCDCIGKVNSTSDYWDKPFKTYDDNTLKSNCDTAISPHSSLSQKGKMSCVEQIAKELREKAEKNVEKIDNSMKGNESKFNGTCNLIKKQTDNNGQTTCDFNKRYPNGITSLDSSCDNNGKKRFNIEEEWKCDEDITDGKNKLCIPPRRRDICLNKLKNISISNISDSKTLLVKIQDVAKNEGNDIIKNLLPENPCNESVICDAMKYSFADIGDIIRGRSKIKPNNGDNIEGELQNIFRKIQNNTTSLKSIELTEFREKWWDANRKEVWKAMTCNAPNDAHLKKKKNNPGNKSQIIASQTEQTKKCSHDSEPPDYDYIPERYRFLQEWSEYYCKVLKEKQYEMKNNCEQCKTKNVMCENDNNNSCNECKNKCKIYKELVNQWESQFDGQNQIYKRLYMNAKTAISTDANSDSSIKFLKKLEESCDNPYSAEKYLDISTHCTDYKFSETNNNGSNYAFSLYPNKYKKACKCLGKSTSGSDNNLTSFIQNSLNFPKIPGLKKVTNIVPRLPVPIIDLIPDPHTIHKIVAESLETVIPKFHINVDKTDVAPPTNNILNDVLPSAIPVGIALALTSIAFLYLK</sequence>
<dbReference type="Pfam" id="PF21807">
    <property type="entry name" value="PfEMP1_CIDRalpha1_dom"/>
    <property type="match status" value="1"/>
</dbReference>
<feature type="compositionally biased region" description="Pro residues" evidence="2">
    <location>
        <begin position="2280"/>
        <end position="2299"/>
    </location>
</feature>
<feature type="domain" description="Cysteine-rich interdomain region 1 gamma" evidence="7">
    <location>
        <begin position="1570"/>
        <end position="1619"/>
    </location>
</feature>
<feature type="domain" description="PfEMP1 CIDRalpha1" evidence="8">
    <location>
        <begin position="510"/>
        <end position="561"/>
    </location>
</feature>
<feature type="compositionally biased region" description="Basic and acidic residues" evidence="2">
    <location>
        <begin position="2250"/>
        <end position="2274"/>
    </location>
</feature>
<dbReference type="InterPro" id="IPR054595">
    <property type="entry name" value="DBL_C"/>
</dbReference>
<feature type="domain" description="Duffy-antigen binding" evidence="5">
    <location>
        <begin position="1926"/>
        <end position="2101"/>
    </location>
</feature>
<feature type="domain" description="Duffy-antigen binding" evidence="5">
    <location>
        <begin position="128"/>
        <end position="307"/>
    </location>
</feature>
<evidence type="ECO:0000256" key="3">
    <source>
        <dbReference type="SAM" id="Phobius"/>
    </source>
</evidence>
<protein>
    <recommendedName>
        <fullName evidence="12">Duffy-binding-like domain-containing protein</fullName>
    </recommendedName>
</protein>
<feature type="domain" description="Duffy-binding-like" evidence="9">
    <location>
        <begin position="311"/>
        <end position="467"/>
    </location>
</feature>
<dbReference type="GO" id="GO:0016020">
    <property type="term" value="C:membrane"/>
    <property type="evidence" value="ECO:0007669"/>
    <property type="project" value="InterPro"/>
</dbReference>
<feature type="domain" description="Duffy-binding-like" evidence="4">
    <location>
        <begin position="1636"/>
        <end position="1775"/>
    </location>
</feature>
<evidence type="ECO:0000313" key="10">
    <source>
        <dbReference type="EMBL" id="ETW46101.1"/>
    </source>
</evidence>
<keyword evidence="3" id="KW-1133">Transmembrane helix</keyword>
<keyword evidence="1" id="KW-0175">Coiled coil</keyword>
<evidence type="ECO:0000259" key="4">
    <source>
        <dbReference type="Pfam" id="PF03011"/>
    </source>
</evidence>
<evidence type="ECO:0000259" key="8">
    <source>
        <dbReference type="Pfam" id="PF21807"/>
    </source>
</evidence>
<evidence type="ECO:0000259" key="9">
    <source>
        <dbReference type="Pfam" id="PF22672"/>
    </source>
</evidence>
<keyword evidence="3" id="KW-0812">Transmembrane</keyword>
<dbReference type="SUPFAM" id="SSF140924">
    <property type="entry name" value="Duffy binding domain-like"/>
    <property type="match status" value="8"/>
</dbReference>
<feature type="domain" description="Duffy-antigen binding" evidence="5">
    <location>
        <begin position="2765"/>
        <end position="2945"/>
    </location>
</feature>
<reference evidence="10 11" key="1">
    <citation type="submission" date="2013-02" db="EMBL/GenBank/DDBJ databases">
        <title>The Genome Annotation of Plasmodium falciparum MaliPS096_E11.</title>
        <authorList>
            <consortium name="The Broad Institute Genome Sequencing Platform"/>
            <consortium name="The Broad Institute Genome Sequencing Center for Infectious Disease"/>
            <person name="Neafsey D."/>
            <person name="Hoffman S."/>
            <person name="Volkman S."/>
            <person name="Rosenthal P."/>
            <person name="Walker B."/>
            <person name="Young S.K."/>
            <person name="Zeng Q."/>
            <person name="Gargeya S."/>
            <person name="Fitzgerald M."/>
            <person name="Haas B."/>
            <person name="Abouelleil A."/>
            <person name="Allen A.W."/>
            <person name="Alvarado L."/>
            <person name="Arachchi H.M."/>
            <person name="Berlin A.M."/>
            <person name="Chapman S.B."/>
            <person name="Gainer-Dewar J."/>
            <person name="Goldberg J."/>
            <person name="Griggs A."/>
            <person name="Gujja S."/>
            <person name="Hansen M."/>
            <person name="Howarth C."/>
            <person name="Imamovic A."/>
            <person name="Ireland A."/>
            <person name="Larimer J."/>
            <person name="McCowan C."/>
            <person name="Murphy C."/>
            <person name="Pearson M."/>
            <person name="Poon T.W."/>
            <person name="Priest M."/>
            <person name="Roberts A."/>
            <person name="Saif S."/>
            <person name="Shea T."/>
            <person name="Sisk P."/>
            <person name="Sykes S."/>
            <person name="Wortman J."/>
            <person name="Nusbaum C."/>
            <person name="Birren B."/>
        </authorList>
    </citation>
    <scope>NUCLEOTIDE SEQUENCE [LARGE SCALE GENOMIC DNA]</scope>
    <source>
        <strain evidence="10 11">MaliPS096_E11</strain>
    </source>
</reference>
<dbReference type="Pfam" id="PF15447">
    <property type="entry name" value="NTS"/>
    <property type="match status" value="1"/>
</dbReference>
<gene>
    <name evidence="10" type="ORF">PFMALIP_05833</name>
</gene>
<feature type="compositionally biased region" description="Polar residues" evidence="2">
    <location>
        <begin position="712"/>
        <end position="722"/>
    </location>
</feature>
<dbReference type="FunFam" id="1.20.58.830:FF:000021">
    <property type="entry name" value="Erythrocyte membrane protein 1, PfEMP1"/>
    <property type="match status" value="1"/>
</dbReference>
<feature type="region of interest" description="Disordered" evidence="2">
    <location>
        <begin position="2244"/>
        <end position="2299"/>
    </location>
</feature>
<dbReference type="InterPro" id="IPR008602">
    <property type="entry name" value="Duffy-antigen-binding"/>
</dbReference>
<feature type="region of interest" description="Disordered" evidence="2">
    <location>
        <begin position="712"/>
        <end position="752"/>
    </location>
</feature>
<accession>A0A024WHU6</accession>
<feature type="transmembrane region" description="Helical" evidence="3">
    <location>
        <begin position="3179"/>
        <end position="3200"/>
    </location>
</feature>
<feature type="non-terminal residue" evidence="10">
    <location>
        <position position="3201"/>
    </location>
</feature>
<evidence type="ECO:0008006" key="12">
    <source>
        <dbReference type="Google" id="ProtNLM"/>
    </source>
</evidence>
<dbReference type="InterPro" id="IPR041480">
    <property type="entry name" value="CIDR1_gamma"/>
</dbReference>
<dbReference type="InterPro" id="IPR049158">
    <property type="entry name" value="PfEMP1_CIDRalpha1_dom"/>
</dbReference>
<feature type="domain" description="Duffy-binding-like" evidence="9">
    <location>
        <begin position="1386"/>
        <end position="1528"/>
    </location>
</feature>
<evidence type="ECO:0000259" key="5">
    <source>
        <dbReference type="Pfam" id="PF05424"/>
    </source>
</evidence>
<dbReference type="Gene3D" id="1.20.58.1930">
    <property type="match status" value="2"/>
</dbReference>
<dbReference type="InterPro" id="IPR042202">
    <property type="entry name" value="Duffy-ag-bd_sf"/>
</dbReference>
<dbReference type="Gene3D" id="1.20.58.830">
    <property type="match status" value="6"/>
</dbReference>
<evidence type="ECO:0000259" key="6">
    <source>
        <dbReference type="Pfam" id="PF15447"/>
    </source>
</evidence>
<feature type="domain" description="Duffy-antigen binding" evidence="5">
    <location>
        <begin position="1167"/>
        <end position="1344"/>
    </location>
</feature>
<reference evidence="10 11" key="2">
    <citation type="submission" date="2013-02" db="EMBL/GenBank/DDBJ databases">
        <title>The Genome Sequence of Plasmodium falciparum MaliPS096_E11.</title>
        <authorList>
            <consortium name="The Broad Institute Genome Sequencing Platform"/>
            <consortium name="The Broad Institute Genome Sequencing Center for Infectious Disease"/>
            <person name="Neafsey D."/>
            <person name="Cheeseman I."/>
            <person name="Volkman S."/>
            <person name="Adams J."/>
            <person name="Walker B."/>
            <person name="Young S.K."/>
            <person name="Zeng Q."/>
            <person name="Gargeya S."/>
            <person name="Fitzgerald M."/>
            <person name="Haas B."/>
            <person name="Abouelleil A."/>
            <person name="Alvarado L."/>
            <person name="Arachchi H.M."/>
            <person name="Berlin A.M."/>
            <person name="Chapman S.B."/>
            <person name="Dewar J."/>
            <person name="Goldberg J."/>
            <person name="Griggs A."/>
            <person name="Gujja S."/>
            <person name="Hansen M."/>
            <person name="Howarth C."/>
            <person name="Imamovic A."/>
            <person name="Larimer J."/>
            <person name="McCowan C."/>
            <person name="Murphy C."/>
            <person name="Neiman D."/>
            <person name="Pearson M."/>
            <person name="Priest M."/>
            <person name="Roberts A."/>
            <person name="Saif S."/>
            <person name="Shea T."/>
            <person name="Sisk P."/>
            <person name="Sykes S."/>
            <person name="Wortman J."/>
            <person name="Nusbaum C."/>
            <person name="Birren B."/>
        </authorList>
    </citation>
    <scope>NUCLEOTIDE SEQUENCE [LARGE SCALE GENOMIC DNA]</scope>
    <source>
        <strain evidence="10 11">MaliPS096_E11</strain>
    </source>
</reference>
<feature type="domain" description="Plasmodium falciparum erythrocyte membrane protein-1 N-terminal segment" evidence="6">
    <location>
        <begin position="23"/>
        <end position="56"/>
    </location>
</feature>
<feature type="domain" description="Duffy-antigen binding" evidence="5">
    <location>
        <begin position="2345"/>
        <end position="2539"/>
    </location>
</feature>
<feature type="domain" description="Duffy-antigen binding" evidence="5">
    <location>
        <begin position="799"/>
        <end position="985"/>
    </location>
</feature>
<keyword evidence="3" id="KW-0472">Membrane</keyword>
<evidence type="ECO:0000259" key="7">
    <source>
        <dbReference type="Pfam" id="PF18562"/>
    </source>
</evidence>
<name>A0A024WHU6_PLAFA</name>
<dbReference type="FunFam" id="1.20.58.1930:FF:000002">
    <property type="entry name" value="Erythrocyte membrane protein 1, PfEMP1"/>
    <property type="match status" value="1"/>
</dbReference>
<dbReference type="Gene3D" id="1.20.1310.20">
    <property type="entry name" value="Duffy-antigen binding domain"/>
    <property type="match status" value="6"/>
</dbReference>
<feature type="domain" description="Duffy-binding-like" evidence="4">
    <location>
        <begin position="578"/>
        <end position="721"/>
    </location>
</feature>
<evidence type="ECO:0000256" key="1">
    <source>
        <dbReference type="SAM" id="Coils"/>
    </source>
</evidence>
<evidence type="ECO:0000256" key="2">
    <source>
        <dbReference type="SAM" id="MobiDB-lite"/>
    </source>
</evidence>
<dbReference type="Pfam" id="PF05424">
    <property type="entry name" value="Duffy_binding"/>
    <property type="match status" value="6"/>
</dbReference>
<dbReference type="FunFam" id="1.20.58.830:FF:000005">
    <property type="entry name" value="Erythrocyte membrane protein 1, PfEMP1"/>
    <property type="match status" value="1"/>
</dbReference>
<dbReference type="FunFam" id="1.20.58.1930:FF:000001">
    <property type="entry name" value="Erythrocyte membrane protein 1, PfEMP1"/>
    <property type="match status" value="1"/>
</dbReference>
<dbReference type="InterPro" id="IPR029210">
    <property type="entry name" value="PfEMP1_NTS"/>
</dbReference>
<dbReference type="Pfam" id="PF22672">
    <property type="entry name" value="DBL_C"/>
    <property type="match status" value="2"/>
</dbReference>
<organism evidence="10 11">
    <name type="scientific">Plasmodium falciparum MaliPS096_E11</name>
    <dbReference type="NCBI Taxonomy" id="1036727"/>
    <lineage>
        <taxon>Eukaryota</taxon>
        <taxon>Sar</taxon>
        <taxon>Alveolata</taxon>
        <taxon>Apicomplexa</taxon>
        <taxon>Aconoidasida</taxon>
        <taxon>Haemosporida</taxon>
        <taxon>Plasmodiidae</taxon>
        <taxon>Plasmodium</taxon>
        <taxon>Plasmodium (Laverania)</taxon>
    </lineage>
</organism>
<dbReference type="Pfam" id="PF03011">
    <property type="entry name" value="PFEMP"/>
    <property type="match status" value="2"/>
</dbReference>
<dbReference type="Proteomes" id="UP000030699">
    <property type="component" value="Unassembled WGS sequence"/>
</dbReference>
<dbReference type="EMBL" id="KI925753">
    <property type="protein sequence ID" value="ETW46101.1"/>
    <property type="molecule type" value="Genomic_DNA"/>
</dbReference>
<dbReference type="Pfam" id="PF18562">
    <property type="entry name" value="CIDR1_gamma"/>
    <property type="match status" value="1"/>
</dbReference>
<feature type="coiled-coil region" evidence="1">
    <location>
        <begin position="1751"/>
        <end position="1778"/>
    </location>
</feature>
<proteinExistence type="predicted"/>
<evidence type="ECO:0000313" key="11">
    <source>
        <dbReference type="Proteomes" id="UP000030699"/>
    </source>
</evidence>
<dbReference type="GO" id="GO:0046789">
    <property type="term" value="F:host cell surface receptor binding"/>
    <property type="evidence" value="ECO:0007669"/>
    <property type="project" value="InterPro"/>
</dbReference>
<dbReference type="InterPro" id="IPR004258">
    <property type="entry name" value="DBL"/>
</dbReference>